<dbReference type="PANTHER" id="PTHR11362:SF82">
    <property type="entry name" value="PHOSPHATIDYLETHANOLAMINE-BINDING PROTEIN 4"/>
    <property type="match status" value="1"/>
</dbReference>
<dbReference type="SUPFAM" id="SSF49777">
    <property type="entry name" value="PEBP-like"/>
    <property type="match status" value="1"/>
</dbReference>
<dbReference type="Proteomes" id="UP000509510">
    <property type="component" value="Chromosome III"/>
</dbReference>
<feature type="region of interest" description="Disordered" evidence="6">
    <location>
        <begin position="39"/>
        <end position="68"/>
    </location>
</feature>
<comment type="subcellular location">
    <subcellularLocation>
        <location evidence="1">Mitochondrion</location>
    </subcellularLocation>
</comment>
<dbReference type="InterPro" id="IPR035810">
    <property type="entry name" value="PEBP_euk"/>
</dbReference>
<dbReference type="OrthoDB" id="2153661at2759"/>
<dbReference type="CDD" id="cd00866">
    <property type="entry name" value="PEBP_euk"/>
    <property type="match status" value="1"/>
</dbReference>
<evidence type="ECO:0000256" key="5">
    <source>
        <dbReference type="ARBA" id="ARBA00039444"/>
    </source>
</evidence>
<comment type="similarity">
    <text evidence="4">Belongs to the phosphatidylethanolamine-binding protein family. Mitochondrion-specific ribosomal protein mL38 subfamily.</text>
</comment>
<dbReference type="PANTHER" id="PTHR11362">
    <property type="entry name" value="PHOSPHATIDYLETHANOLAMINE-BINDING PROTEIN"/>
    <property type="match status" value="1"/>
</dbReference>
<comment type="function">
    <text evidence="3">Component of the mitochondrial ribosome (mitoribosome), a dedicated translation machinery responsible for the synthesis of mitochondrial genome-encoded proteins, including at least some of the essential transmembrane subunits of the mitochondrial respiratory chain. The mitoribosomes are attached to the mitochondrial inner membrane and translation products are cotranslationally integrated into the membrane.</text>
</comment>
<protein>
    <recommendedName>
        <fullName evidence="5">Large ribosomal subunit protein mL38</fullName>
    </recommendedName>
</protein>
<dbReference type="Gene3D" id="3.90.280.10">
    <property type="entry name" value="PEBP-like"/>
    <property type="match status" value="1"/>
</dbReference>
<evidence type="ECO:0000256" key="3">
    <source>
        <dbReference type="ARBA" id="ARBA00037226"/>
    </source>
</evidence>
<evidence type="ECO:0000256" key="6">
    <source>
        <dbReference type="SAM" id="MobiDB-lite"/>
    </source>
</evidence>
<name>A0A7H8QWT3_TALRU</name>
<proteinExistence type="inferred from homology"/>
<sequence>MSNYGVASKPLLQCLRQSYGKSISIASLQSARSFQTTAVSHEEAQTEDTAAAAAAKPEPFYKTPDPSLVSSPRLEKRLIRSGVALVGSRRRRAALQGSENLPFELLPYQCFQEARKVLQADREEKLKSISREQARIERLQALTDEQAGGANVKRSKLGSMEKHLNNLKVWADINDPLIKRTFEDGEGDMNLPIYRHLANEKWRKYQHKIIVQRITQMKVIPDVLPHCDPVVDVKLYFNRKIVQPGAFVDSKISMSTPKLNVQSFEAGEKLVTIAVVNPDIPNVETNGFDYQCHYLAVNIPISPTNTQVDLADLAEGAEVLLPWLPPAAQKGSPYHRLPLFIMEQKDNKPLDAEAIKARGLAREDLRLRTLQTRHKLTPIGAHLFRTQWDENTDEVMNELGMEIAGFELRRKRSEALPYKRRNPASFR</sequence>
<evidence type="ECO:0000313" key="7">
    <source>
        <dbReference type="EMBL" id="QKX58397.1"/>
    </source>
</evidence>
<dbReference type="RefSeq" id="XP_035344575.1">
    <property type="nucleotide sequence ID" value="XM_035488682.1"/>
</dbReference>
<dbReference type="FunFam" id="3.90.280.10:FF:000004">
    <property type="entry name" value="Mitochondrial large ribosomal subunit YmL35"/>
    <property type="match status" value="1"/>
</dbReference>
<evidence type="ECO:0000313" key="8">
    <source>
        <dbReference type="Proteomes" id="UP000509510"/>
    </source>
</evidence>
<dbReference type="Gene3D" id="1.20.58.1180">
    <property type="match status" value="1"/>
</dbReference>
<organism evidence="7 8">
    <name type="scientific">Talaromyces rugulosus</name>
    <name type="common">Penicillium rugulosum</name>
    <dbReference type="NCBI Taxonomy" id="121627"/>
    <lineage>
        <taxon>Eukaryota</taxon>
        <taxon>Fungi</taxon>
        <taxon>Dikarya</taxon>
        <taxon>Ascomycota</taxon>
        <taxon>Pezizomycotina</taxon>
        <taxon>Eurotiomycetes</taxon>
        <taxon>Eurotiomycetidae</taxon>
        <taxon>Eurotiales</taxon>
        <taxon>Trichocomaceae</taxon>
        <taxon>Talaromyces</taxon>
        <taxon>Talaromyces sect. Islandici</taxon>
    </lineage>
</organism>
<dbReference type="GeneID" id="55993016"/>
<dbReference type="EMBL" id="CP055900">
    <property type="protein sequence ID" value="QKX58397.1"/>
    <property type="molecule type" value="Genomic_DNA"/>
</dbReference>
<keyword evidence="8" id="KW-1185">Reference proteome</keyword>
<dbReference type="InterPro" id="IPR036610">
    <property type="entry name" value="PEBP-like_sf"/>
</dbReference>
<dbReference type="GO" id="GO:0005739">
    <property type="term" value="C:mitochondrion"/>
    <property type="evidence" value="ECO:0007669"/>
    <property type="project" value="UniProtKB-SubCell"/>
</dbReference>
<evidence type="ECO:0000256" key="1">
    <source>
        <dbReference type="ARBA" id="ARBA00004173"/>
    </source>
</evidence>
<evidence type="ECO:0000256" key="2">
    <source>
        <dbReference type="ARBA" id="ARBA00023128"/>
    </source>
</evidence>
<dbReference type="InterPro" id="IPR008914">
    <property type="entry name" value="PEBP"/>
</dbReference>
<dbReference type="FunFam" id="1.20.58.1180:FF:000001">
    <property type="entry name" value="Mitochondrial large ribosomal subunit YmL35"/>
    <property type="match status" value="1"/>
</dbReference>
<evidence type="ECO:0000256" key="4">
    <source>
        <dbReference type="ARBA" id="ARBA00038016"/>
    </source>
</evidence>
<reference evidence="8" key="1">
    <citation type="submission" date="2020-06" db="EMBL/GenBank/DDBJ databases">
        <title>A chromosome-scale genome assembly of Talaromyces rugulosus W13939.</title>
        <authorList>
            <person name="Wang B."/>
            <person name="Guo L."/>
            <person name="Ye K."/>
            <person name="Wang L."/>
        </authorList>
    </citation>
    <scope>NUCLEOTIDE SEQUENCE [LARGE SCALE GENOMIC DNA]</scope>
    <source>
        <strain evidence="8">W13939</strain>
    </source>
</reference>
<accession>A0A7H8QWT3</accession>
<gene>
    <name evidence="7" type="ORF">TRUGW13939_05519</name>
</gene>
<dbReference type="AlphaFoldDB" id="A0A7H8QWT3"/>
<dbReference type="KEGG" id="trg:TRUGW13939_05519"/>
<dbReference type="Pfam" id="PF01161">
    <property type="entry name" value="PBP"/>
    <property type="match status" value="1"/>
</dbReference>
<keyword evidence="2" id="KW-0496">Mitochondrion</keyword>